<feature type="compositionally biased region" description="Polar residues" evidence="2">
    <location>
        <begin position="161"/>
        <end position="190"/>
    </location>
</feature>
<proteinExistence type="inferred from homology"/>
<dbReference type="PROSITE" id="PS51892">
    <property type="entry name" value="SUBTILASE"/>
    <property type="match status" value="1"/>
</dbReference>
<comment type="caution">
    <text evidence="1">Lacks conserved residue(s) required for the propagation of feature annotation.</text>
</comment>
<gene>
    <name evidence="4" type="ORF">ACFOYY_42420</name>
</gene>
<evidence type="ECO:0000259" key="3">
    <source>
        <dbReference type="Pfam" id="PF00082"/>
    </source>
</evidence>
<sequence>IEAGVLVCAPAGNDYGRNSLAPAILPGVLAVGAHRADGAMFFFSNYGPAYAGHGLTTLGEAVYGAHPGGGIKAQKGTCVSVALVTGAAALLVSMQRHLGWRPDPLAARDALLATAQPCTPAQAHGRPERCLNGYLDLPAAAARLFPHLPPLASDPSPAPPTTGQTAVRLGSSPQPARTSASARAQDTISLTAAHEPSQLPPASAPSQTTPPTMPSVLFEVRPLRRDDRPIRA</sequence>
<feature type="domain" description="Peptidase S8/S53" evidence="3">
    <location>
        <begin position="2"/>
        <end position="116"/>
    </location>
</feature>
<evidence type="ECO:0000256" key="1">
    <source>
        <dbReference type="PROSITE-ProRule" id="PRU01240"/>
    </source>
</evidence>
<evidence type="ECO:0000256" key="2">
    <source>
        <dbReference type="SAM" id="MobiDB-lite"/>
    </source>
</evidence>
<accession>A0ABV8FG30</accession>
<feature type="region of interest" description="Disordered" evidence="2">
    <location>
        <begin position="148"/>
        <end position="232"/>
    </location>
</feature>
<dbReference type="EMBL" id="JBHSBC010000071">
    <property type="protein sequence ID" value="MFC3986846.1"/>
    <property type="molecule type" value="Genomic_DNA"/>
</dbReference>
<comment type="similarity">
    <text evidence="1">Belongs to the peptidase S8 family.</text>
</comment>
<keyword evidence="5" id="KW-1185">Reference proteome</keyword>
<dbReference type="SUPFAM" id="SSF52743">
    <property type="entry name" value="Subtilisin-like"/>
    <property type="match status" value="1"/>
</dbReference>
<dbReference type="InterPro" id="IPR000209">
    <property type="entry name" value="Peptidase_S8/S53_dom"/>
</dbReference>
<dbReference type="RefSeq" id="WP_386197190.1">
    <property type="nucleotide sequence ID" value="NZ_JBHSBC010000071.1"/>
</dbReference>
<comment type="caution">
    <text evidence="4">The sequence shown here is derived from an EMBL/GenBank/DDBJ whole genome shotgun (WGS) entry which is preliminary data.</text>
</comment>
<feature type="non-terminal residue" evidence="4">
    <location>
        <position position="1"/>
    </location>
</feature>
<evidence type="ECO:0000313" key="4">
    <source>
        <dbReference type="EMBL" id="MFC3986846.1"/>
    </source>
</evidence>
<protein>
    <submittedName>
        <fullName evidence="4">S8 family serine peptidase</fullName>
    </submittedName>
</protein>
<dbReference type="Gene3D" id="3.40.50.200">
    <property type="entry name" value="Peptidase S8/S53 domain"/>
    <property type="match status" value="1"/>
</dbReference>
<name>A0ABV8FG30_9ACTN</name>
<reference evidence="5" key="1">
    <citation type="journal article" date="2019" name="Int. J. Syst. Evol. Microbiol.">
        <title>The Global Catalogue of Microorganisms (GCM) 10K type strain sequencing project: providing services to taxonomists for standard genome sequencing and annotation.</title>
        <authorList>
            <consortium name="The Broad Institute Genomics Platform"/>
            <consortium name="The Broad Institute Genome Sequencing Center for Infectious Disease"/>
            <person name="Wu L."/>
            <person name="Ma J."/>
        </authorList>
    </citation>
    <scope>NUCLEOTIDE SEQUENCE [LARGE SCALE GENOMIC DNA]</scope>
    <source>
        <strain evidence="5">TBRC 7912</strain>
    </source>
</reference>
<dbReference type="Pfam" id="PF00082">
    <property type="entry name" value="Peptidase_S8"/>
    <property type="match status" value="1"/>
</dbReference>
<feature type="compositionally biased region" description="Basic and acidic residues" evidence="2">
    <location>
        <begin position="221"/>
        <end position="232"/>
    </location>
</feature>
<dbReference type="InterPro" id="IPR036852">
    <property type="entry name" value="Peptidase_S8/S53_dom_sf"/>
</dbReference>
<dbReference type="Proteomes" id="UP001595698">
    <property type="component" value="Unassembled WGS sequence"/>
</dbReference>
<evidence type="ECO:0000313" key="5">
    <source>
        <dbReference type="Proteomes" id="UP001595698"/>
    </source>
</evidence>
<organism evidence="4 5">
    <name type="scientific">Streptosporangium jomthongense</name>
    <dbReference type="NCBI Taxonomy" id="1193683"/>
    <lineage>
        <taxon>Bacteria</taxon>
        <taxon>Bacillati</taxon>
        <taxon>Actinomycetota</taxon>
        <taxon>Actinomycetes</taxon>
        <taxon>Streptosporangiales</taxon>
        <taxon>Streptosporangiaceae</taxon>
        <taxon>Streptosporangium</taxon>
    </lineage>
</organism>